<feature type="domain" description="EGF-like" evidence="11">
    <location>
        <begin position="422"/>
        <end position="462"/>
    </location>
</feature>
<keyword evidence="12" id="KW-1185">Reference proteome</keyword>
<dbReference type="SMART" id="SM00181">
    <property type="entry name" value="EGF"/>
    <property type="match status" value="5"/>
</dbReference>
<dbReference type="InterPro" id="IPR000742">
    <property type="entry name" value="EGF"/>
</dbReference>
<dbReference type="PROSITE" id="PS01186">
    <property type="entry name" value="EGF_2"/>
    <property type="match status" value="2"/>
</dbReference>
<dbReference type="SUPFAM" id="SSF48726">
    <property type="entry name" value="Immunoglobulin"/>
    <property type="match status" value="1"/>
</dbReference>
<keyword evidence="6" id="KW-0106">Calcium</keyword>
<protein>
    <submittedName>
        <fullName evidence="13">Multiple epidermal growth factor-like domains protein 6</fullName>
    </submittedName>
</protein>
<dbReference type="RefSeq" id="XP_019645294.1">
    <property type="nucleotide sequence ID" value="XM_019789735.1"/>
</dbReference>
<dbReference type="Gene3D" id="2.170.300.10">
    <property type="entry name" value="Tie2 ligand-binding domain superfamily"/>
    <property type="match status" value="1"/>
</dbReference>
<dbReference type="Gene3D" id="2.60.40.10">
    <property type="entry name" value="Immunoglobulins"/>
    <property type="match status" value="1"/>
</dbReference>
<dbReference type="GO" id="GO:0005509">
    <property type="term" value="F:calcium ion binding"/>
    <property type="evidence" value="ECO:0007669"/>
    <property type="project" value="InterPro"/>
</dbReference>
<dbReference type="FunFam" id="2.10.25.10:FF:000038">
    <property type="entry name" value="Fibrillin 2"/>
    <property type="match status" value="2"/>
</dbReference>
<evidence type="ECO:0000256" key="5">
    <source>
        <dbReference type="ARBA" id="ARBA00022824"/>
    </source>
</evidence>
<feature type="chain" id="PRO_5027932673" evidence="10">
    <location>
        <begin position="28"/>
        <end position="473"/>
    </location>
</feature>
<comment type="caution">
    <text evidence="9">Lacks conserved residue(s) required for the propagation of feature annotation.</text>
</comment>
<dbReference type="Gene3D" id="2.10.25.10">
    <property type="entry name" value="Laminin"/>
    <property type="match status" value="3"/>
</dbReference>
<keyword evidence="2 9" id="KW-0245">EGF-like domain</keyword>
<evidence type="ECO:0000256" key="7">
    <source>
        <dbReference type="ARBA" id="ARBA00023157"/>
    </source>
</evidence>
<keyword evidence="4" id="KW-0677">Repeat</keyword>
<dbReference type="PROSITE" id="PS00010">
    <property type="entry name" value="ASX_HYDROXYL"/>
    <property type="match status" value="3"/>
</dbReference>
<dbReference type="InterPro" id="IPR013783">
    <property type="entry name" value="Ig-like_fold"/>
</dbReference>
<evidence type="ECO:0000259" key="11">
    <source>
        <dbReference type="PROSITE" id="PS50026"/>
    </source>
</evidence>
<dbReference type="GO" id="GO:0030154">
    <property type="term" value="P:cell differentiation"/>
    <property type="evidence" value="ECO:0007669"/>
    <property type="project" value="UniProtKB-ARBA"/>
</dbReference>
<dbReference type="PANTHER" id="PTHR24039:SF28">
    <property type="entry name" value="EGF-LIKE DOMAIN-CONTAINING PROTEIN"/>
    <property type="match status" value="1"/>
</dbReference>
<dbReference type="SMART" id="SM00409">
    <property type="entry name" value="IG"/>
    <property type="match status" value="1"/>
</dbReference>
<evidence type="ECO:0000256" key="4">
    <source>
        <dbReference type="ARBA" id="ARBA00022737"/>
    </source>
</evidence>
<dbReference type="PROSITE" id="PS00022">
    <property type="entry name" value="EGF_1"/>
    <property type="match status" value="2"/>
</dbReference>
<dbReference type="InterPro" id="IPR049883">
    <property type="entry name" value="NOTCH1_EGF-like"/>
</dbReference>
<dbReference type="GeneID" id="109486042"/>
<evidence type="ECO:0000256" key="2">
    <source>
        <dbReference type="ARBA" id="ARBA00022536"/>
    </source>
</evidence>
<evidence type="ECO:0000256" key="8">
    <source>
        <dbReference type="ARBA" id="ARBA00023180"/>
    </source>
</evidence>
<dbReference type="PROSITE" id="PS50026">
    <property type="entry name" value="EGF_3"/>
    <property type="match status" value="3"/>
</dbReference>
<dbReference type="Pfam" id="PF07645">
    <property type="entry name" value="EGF_CA"/>
    <property type="match status" value="3"/>
</dbReference>
<evidence type="ECO:0000256" key="3">
    <source>
        <dbReference type="ARBA" id="ARBA00022729"/>
    </source>
</evidence>
<evidence type="ECO:0000313" key="13">
    <source>
        <dbReference type="RefSeq" id="XP_019645294.1"/>
    </source>
</evidence>
<keyword evidence="7 9" id="KW-1015">Disulfide bond</keyword>
<dbReference type="InterPro" id="IPR002049">
    <property type="entry name" value="LE_dom"/>
</dbReference>
<dbReference type="KEGG" id="bbel:109486042"/>
<dbReference type="InterPro" id="IPR018097">
    <property type="entry name" value="EGF_Ca-bd_CS"/>
</dbReference>
<dbReference type="InterPro" id="IPR009030">
    <property type="entry name" value="Growth_fac_rcpt_cys_sf"/>
</dbReference>
<dbReference type="InterPro" id="IPR003599">
    <property type="entry name" value="Ig_sub"/>
</dbReference>
<dbReference type="InterPro" id="IPR001881">
    <property type="entry name" value="EGF-like_Ca-bd_dom"/>
</dbReference>
<keyword evidence="8" id="KW-0325">Glycoprotein</keyword>
<feature type="signal peptide" evidence="10">
    <location>
        <begin position="1"/>
        <end position="27"/>
    </location>
</feature>
<feature type="domain" description="EGF-like" evidence="11">
    <location>
        <begin position="28"/>
        <end position="68"/>
    </location>
</feature>
<gene>
    <name evidence="13" type="primary">LOC109486042</name>
</gene>
<dbReference type="InterPro" id="IPR000152">
    <property type="entry name" value="EGF-type_Asp/Asn_hydroxyl_site"/>
</dbReference>
<keyword evidence="3 10" id="KW-0732">Signal</keyword>
<evidence type="ECO:0000256" key="6">
    <source>
        <dbReference type="ARBA" id="ARBA00022837"/>
    </source>
</evidence>
<dbReference type="PROSITE" id="PS01187">
    <property type="entry name" value="EGF_CA"/>
    <property type="match status" value="1"/>
</dbReference>
<organism evidence="12 13">
    <name type="scientific">Branchiostoma belcheri</name>
    <name type="common">Amphioxus</name>
    <dbReference type="NCBI Taxonomy" id="7741"/>
    <lineage>
        <taxon>Eukaryota</taxon>
        <taxon>Metazoa</taxon>
        <taxon>Chordata</taxon>
        <taxon>Cephalochordata</taxon>
        <taxon>Leptocardii</taxon>
        <taxon>Amphioxiformes</taxon>
        <taxon>Branchiostomatidae</taxon>
        <taxon>Branchiostoma</taxon>
    </lineage>
</organism>
<sequence length="473" mass="51341">MTYPLKDALRGVFLAALLTMLFHVAISDVDECAEGSDNCAQVCTNTEGSFTCSCWEGYTLHDNGWFCHGPKVDLYVEMQYPRVDVTRTDHTETLCRPSLGDLTLINGYHVGIKLDTGYGTSIDYLTDGVHYSSIGHTDSRYGLRLFDDAGNFRVNAFSSYFHPNSFSVTVNINENATLSMFEYNPPPGGHDGTTEWRKDGSVLPGTYTDCDLAIVNVQMSDEGLYECYYTGRYSDRKQGIMRLIVRECPEGKWGPPACTSTCEECNNGGVCDDETGQCICAPGFGGLHCDLGCSVGYFGDSCISRCARGTCQYKIVCGPDPLGCRCIAGYKGSNCNAQCSYGTYGSDCLQTCHCASGIYVCSRYTGVCSSGGCEAGWEGTMCHIDVDECSLGTDDCAQVCENVPGSFTCSCWAGYVMDSGTYVDECSLDIDNCEHTCHNHIGNYTCSCDVGYSLASNGWNCTGALPDFTNKLK</sequence>
<proteinExistence type="predicted"/>
<evidence type="ECO:0000256" key="9">
    <source>
        <dbReference type="PROSITE-ProRule" id="PRU00076"/>
    </source>
</evidence>
<feature type="disulfide bond" evidence="9">
    <location>
        <begin position="280"/>
        <end position="289"/>
    </location>
</feature>
<dbReference type="CDD" id="cd00055">
    <property type="entry name" value="EGF_Lam"/>
    <property type="match status" value="1"/>
</dbReference>
<reference evidence="13" key="1">
    <citation type="submission" date="2025-08" db="UniProtKB">
        <authorList>
            <consortium name="RefSeq"/>
        </authorList>
    </citation>
    <scope>IDENTIFICATION</scope>
    <source>
        <tissue evidence="13">Gonad</tissue>
    </source>
</reference>
<dbReference type="GO" id="GO:0005783">
    <property type="term" value="C:endoplasmic reticulum"/>
    <property type="evidence" value="ECO:0007669"/>
    <property type="project" value="UniProtKB-SubCell"/>
</dbReference>
<accession>A0A6P5AG01</accession>
<evidence type="ECO:0000313" key="12">
    <source>
        <dbReference type="Proteomes" id="UP000515135"/>
    </source>
</evidence>
<comment type="subcellular location">
    <subcellularLocation>
        <location evidence="1">Endoplasmic reticulum</location>
    </subcellularLocation>
</comment>
<dbReference type="AlphaFoldDB" id="A0A6P5AG01"/>
<dbReference type="SUPFAM" id="SSF57184">
    <property type="entry name" value="Growth factor receptor domain"/>
    <property type="match status" value="1"/>
</dbReference>
<feature type="domain" description="EGF-like" evidence="11">
    <location>
        <begin position="259"/>
        <end position="290"/>
    </location>
</feature>
<keyword evidence="5" id="KW-0256">Endoplasmic reticulum</keyword>
<dbReference type="OrthoDB" id="1668230at2759"/>
<dbReference type="SUPFAM" id="SSF57196">
    <property type="entry name" value="EGF/Laminin"/>
    <property type="match status" value="3"/>
</dbReference>
<dbReference type="InterPro" id="IPR036179">
    <property type="entry name" value="Ig-like_dom_sf"/>
</dbReference>
<dbReference type="SMART" id="SM00179">
    <property type="entry name" value="EGF_CA"/>
    <property type="match status" value="3"/>
</dbReference>
<dbReference type="PANTHER" id="PTHR24039">
    <property type="entry name" value="FIBRILLIN-RELATED"/>
    <property type="match status" value="1"/>
</dbReference>
<dbReference type="Proteomes" id="UP000515135">
    <property type="component" value="Unplaced"/>
</dbReference>
<name>A0A6P5AG01_BRABE</name>
<evidence type="ECO:0000256" key="1">
    <source>
        <dbReference type="ARBA" id="ARBA00004240"/>
    </source>
</evidence>
<evidence type="ECO:0000256" key="10">
    <source>
        <dbReference type="SAM" id="SignalP"/>
    </source>
</evidence>